<evidence type="ECO:0000256" key="4">
    <source>
        <dbReference type="ARBA" id="ARBA00022989"/>
    </source>
</evidence>
<feature type="transmembrane region" description="Helical" evidence="6">
    <location>
        <begin position="383"/>
        <end position="403"/>
    </location>
</feature>
<feature type="transmembrane region" description="Helical" evidence="6">
    <location>
        <begin position="102"/>
        <end position="120"/>
    </location>
</feature>
<dbReference type="InterPro" id="IPR050833">
    <property type="entry name" value="Poly_Biosynth_Transport"/>
</dbReference>
<dbReference type="PANTHER" id="PTHR30250">
    <property type="entry name" value="PST FAMILY PREDICTED COLANIC ACID TRANSPORTER"/>
    <property type="match status" value="1"/>
</dbReference>
<comment type="subcellular location">
    <subcellularLocation>
        <location evidence="1">Cell membrane</location>
        <topology evidence="1">Multi-pass membrane protein</topology>
    </subcellularLocation>
</comment>
<evidence type="ECO:0000313" key="8">
    <source>
        <dbReference type="Proteomes" id="UP000652427"/>
    </source>
</evidence>
<keyword evidence="8" id="KW-1185">Reference proteome</keyword>
<keyword evidence="4 6" id="KW-1133">Transmembrane helix</keyword>
<dbReference type="Proteomes" id="UP000652427">
    <property type="component" value="Unassembled WGS sequence"/>
</dbReference>
<feature type="transmembrane region" description="Helical" evidence="6">
    <location>
        <begin position="349"/>
        <end position="371"/>
    </location>
</feature>
<gene>
    <name evidence="7" type="ORF">HUO14_13010</name>
</gene>
<dbReference type="RefSeq" id="WP_176280278.1">
    <property type="nucleotide sequence ID" value="NZ_JABWMH010000004.1"/>
</dbReference>
<feature type="transmembrane region" description="Helical" evidence="6">
    <location>
        <begin position="25"/>
        <end position="44"/>
    </location>
</feature>
<feature type="transmembrane region" description="Helical" evidence="6">
    <location>
        <begin position="126"/>
        <end position="146"/>
    </location>
</feature>
<sequence length="448" mass="49187">MSRNLLSKWSRSEDSLVRVFRNSSWLFSAKGVGAILSIFYLAILTRTLGVAGFGEFMVIVGAVQVLAAILKLQTWQAVVQFGVPYLLAGQDRKFRKLSWQSFWIELLGGIAACVALWLMLPFGASQFNWSAPVVQAIMGYGLIIFLSVRSTPIGILRAQDRYRGNAFGDAIIPIVRFVGALILYLTLPSMTGFLVVWGLSEFISFVVMWVMVWRRHDMHPLQASTVAVEAPDRKEFLAFLLFTNLAYLVNVVRERLVVVIVGFFVGPAAAGLFRLADQIANSLNRLSEVFARPLFAELSRLFAIGQSRELRGLFWRSLRVSAISGAVLFLGLLLLGKYMIALISGPEYLAAFPILLLLGAATIISLAGLGLEPMLQAAGRARNALFARLAGLVALGALLAVFLPRFGTIGAAWVMLISAILTTVILFISSRAAIIQPRARTQRPRPPQ</sequence>
<dbReference type="InterPro" id="IPR002797">
    <property type="entry name" value="Polysacc_synth"/>
</dbReference>
<evidence type="ECO:0000256" key="2">
    <source>
        <dbReference type="ARBA" id="ARBA00022475"/>
    </source>
</evidence>
<evidence type="ECO:0000256" key="6">
    <source>
        <dbReference type="SAM" id="Phobius"/>
    </source>
</evidence>
<accession>A0ABX2N555</accession>
<evidence type="ECO:0000256" key="1">
    <source>
        <dbReference type="ARBA" id="ARBA00004651"/>
    </source>
</evidence>
<feature type="transmembrane region" description="Helical" evidence="6">
    <location>
        <begin position="320"/>
        <end position="343"/>
    </location>
</feature>
<name>A0ABX2N555_9SPHN</name>
<keyword evidence="2" id="KW-1003">Cell membrane</keyword>
<evidence type="ECO:0000256" key="5">
    <source>
        <dbReference type="ARBA" id="ARBA00023136"/>
    </source>
</evidence>
<keyword evidence="5 6" id="KW-0472">Membrane</keyword>
<dbReference type="PANTHER" id="PTHR30250:SF31">
    <property type="entry name" value="INNER MEMBRANE PROTEIN YGHQ"/>
    <property type="match status" value="1"/>
</dbReference>
<protein>
    <submittedName>
        <fullName evidence="7">Oligosaccharide flippase family protein</fullName>
    </submittedName>
</protein>
<feature type="transmembrane region" description="Helical" evidence="6">
    <location>
        <begin position="409"/>
        <end position="428"/>
    </location>
</feature>
<comment type="caution">
    <text evidence="7">The sequence shown here is derived from an EMBL/GenBank/DDBJ whole genome shotgun (WGS) entry which is preliminary data.</text>
</comment>
<feature type="transmembrane region" description="Helical" evidence="6">
    <location>
        <begin position="50"/>
        <end position="70"/>
    </location>
</feature>
<reference evidence="7 8" key="1">
    <citation type="submission" date="2020-06" db="EMBL/GenBank/DDBJ databases">
        <authorList>
            <person name="Kim S.-J."/>
            <person name="Park S.-J."/>
        </authorList>
    </citation>
    <scope>NUCLEOTIDE SEQUENCE [LARGE SCALE GENOMIC DNA]</scope>
    <source>
        <strain evidence="7 8">SW-151</strain>
    </source>
</reference>
<evidence type="ECO:0000313" key="7">
    <source>
        <dbReference type="EMBL" id="NVD28814.1"/>
    </source>
</evidence>
<keyword evidence="3 6" id="KW-0812">Transmembrane</keyword>
<dbReference type="Pfam" id="PF01943">
    <property type="entry name" value="Polysacc_synt"/>
    <property type="match status" value="1"/>
</dbReference>
<dbReference type="EMBL" id="JABWMH010000004">
    <property type="protein sequence ID" value="NVD28814.1"/>
    <property type="molecule type" value="Genomic_DNA"/>
</dbReference>
<feature type="transmembrane region" description="Helical" evidence="6">
    <location>
        <begin position="256"/>
        <end position="276"/>
    </location>
</feature>
<organism evidence="7 8">
    <name type="scientific">Parasphingorhabdus flavimaris</name>
    <dbReference type="NCBI Taxonomy" id="266812"/>
    <lineage>
        <taxon>Bacteria</taxon>
        <taxon>Pseudomonadati</taxon>
        <taxon>Pseudomonadota</taxon>
        <taxon>Alphaproteobacteria</taxon>
        <taxon>Sphingomonadales</taxon>
        <taxon>Sphingomonadaceae</taxon>
        <taxon>Parasphingorhabdus</taxon>
    </lineage>
</organism>
<evidence type="ECO:0000256" key="3">
    <source>
        <dbReference type="ARBA" id="ARBA00022692"/>
    </source>
</evidence>
<proteinExistence type="predicted"/>